<dbReference type="PANTHER" id="PTHR43464">
    <property type="entry name" value="METHYLTRANSFERASE"/>
    <property type="match status" value="1"/>
</dbReference>
<evidence type="ECO:0000256" key="3">
    <source>
        <dbReference type="ARBA" id="ARBA00022691"/>
    </source>
</evidence>
<dbReference type="InterPro" id="IPR029063">
    <property type="entry name" value="SAM-dependent_MTases_sf"/>
</dbReference>
<keyword evidence="1 6" id="KW-0489">Methyltransferase</keyword>
<gene>
    <name evidence="6" type="ORF">K402DRAFT_448621</name>
</gene>
<dbReference type="OrthoDB" id="66144at2759"/>
<dbReference type="EMBL" id="ML977183">
    <property type="protein sequence ID" value="KAF1982523.1"/>
    <property type="molecule type" value="Genomic_DNA"/>
</dbReference>
<feature type="region of interest" description="Disordered" evidence="4">
    <location>
        <begin position="153"/>
        <end position="184"/>
    </location>
</feature>
<evidence type="ECO:0000256" key="4">
    <source>
        <dbReference type="SAM" id="MobiDB-lite"/>
    </source>
</evidence>
<evidence type="ECO:0000313" key="6">
    <source>
        <dbReference type="EMBL" id="KAF1982523.1"/>
    </source>
</evidence>
<sequence>MPPQNIYDNPTFFATYSTFLRQTAGLPGAPEWPPLLSFLGGPASLSGTRVLDLGCGFGWFCRFAREQGAVGAVGVDYSERMLERAREYVRGDLDELDLAELGVEDEEVDVVFSSLTFHYLLNLEELFKKVFKALKPGGKFVFSVEHPIMTAPRDPAPSWGSDTSGKPGADTSTSTSTSNSSGGKDKEYWPLNSYYFEGPRVTDWLAPGVVKQHRTTETFLRLLLRCGFRVTGFREWMPSDGDLERFPEWERERHKPSFLLVGVVKE</sequence>
<dbReference type="GO" id="GO:0032259">
    <property type="term" value="P:methylation"/>
    <property type="evidence" value="ECO:0007669"/>
    <property type="project" value="UniProtKB-KW"/>
</dbReference>
<accession>A0A6G1GNJ2</accession>
<dbReference type="CDD" id="cd02440">
    <property type="entry name" value="AdoMet_MTases"/>
    <property type="match status" value="1"/>
</dbReference>
<dbReference type="AlphaFoldDB" id="A0A6G1GNJ2"/>
<dbReference type="GO" id="GO:0008757">
    <property type="term" value="F:S-adenosylmethionine-dependent methyltransferase activity"/>
    <property type="evidence" value="ECO:0007669"/>
    <property type="project" value="InterPro"/>
</dbReference>
<evidence type="ECO:0000256" key="2">
    <source>
        <dbReference type="ARBA" id="ARBA00022679"/>
    </source>
</evidence>
<reference evidence="6" key="1">
    <citation type="journal article" date="2020" name="Stud. Mycol.">
        <title>101 Dothideomycetes genomes: a test case for predicting lifestyles and emergence of pathogens.</title>
        <authorList>
            <person name="Haridas S."/>
            <person name="Albert R."/>
            <person name="Binder M."/>
            <person name="Bloem J."/>
            <person name="Labutti K."/>
            <person name="Salamov A."/>
            <person name="Andreopoulos B."/>
            <person name="Baker S."/>
            <person name="Barry K."/>
            <person name="Bills G."/>
            <person name="Bluhm B."/>
            <person name="Cannon C."/>
            <person name="Castanera R."/>
            <person name="Culley D."/>
            <person name="Daum C."/>
            <person name="Ezra D."/>
            <person name="Gonzalez J."/>
            <person name="Henrissat B."/>
            <person name="Kuo A."/>
            <person name="Liang C."/>
            <person name="Lipzen A."/>
            <person name="Lutzoni F."/>
            <person name="Magnuson J."/>
            <person name="Mondo S."/>
            <person name="Nolan M."/>
            <person name="Ohm R."/>
            <person name="Pangilinan J."/>
            <person name="Park H.-J."/>
            <person name="Ramirez L."/>
            <person name="Alfaro M."/>
            <person name="Sun H."/>
            <person name="Tritt A."/>
            <person name="Yoshinaga Y."/>
            <person name="Zwiers L.-H."/>
            <person name="Turgeon B."/>
            <person name="Goodwin S."/>
            <person name="Spatafora J."/>
            <person name="Crous P."/>
            <person name="Grigoriev I."/>
        </authorList>
    </citation>
    <scope>NUCLEOTIDE SEQUENCE</scope>
    <source>
        <strain evidence="6">CBS 113979</strain>
    </source>
</reference>
<dbReference type="Pfam" id="PF08241">
    <property type="entry name" value="Methyltransf_11"/>
    <property type="match status" value="1"/>
</dbReference>
<proteinExistence type="predicted"/>
<protein>
    <submittedName>
        <fullName evidence="6">Methylase</fullName>
    </submittedName>
</protein>
<evidence type="ECO:0000313" key="7">
    <source>
        <dbReference type="Proteomes" id="UP000800041"/>
    </source>
</evidence>
<evidence type="ECO:0000256" key="1">
    <source>
        <dbReference type="ARBA" id="ARBA00022603"/>
    </source>
</evidence>
<dbReference type="Gene3D" id="3.40.50.150">
    <property type="entry name" value="Vaccinia Virus protein VP39"/>
    <property type="match status" value="1"/>
</dbReference>
<keyword evidence="3" id="KW-0949">S-adenosyl-L-methionine</keyword>
<name>A0A6G1GNJ2_9PEZI</name>
<keyword evidence="2" id="KW-0808">Transferase</keyword>
<dbReference type="Proteomes" id="UP000800041">
    <property type="component" value="Unassembled WGS sequence"/>
</dbReference>
<dbReference type="InterPro" id="IPR013216">
    <property type="entry name" value="Methyltransf_11"/>
</dbReference>
<dbReference type="PANTHER" id="PTHR43464:SF19">
    <property type="entry name" value="UBIQUINONE BIOSYNTHESIS O-METHYLTRANSFERASE, MITOCHONDRIAL"/>
    <property type="match status" value="1"/>
</dbReference>
<keyword evidence="7" id="KW-1185">Reference proteome</keyword>
<feature type="compositionally biased region" description="Low complexity" evidence="4">
    <location>
        <begin position="171"/>
        <end position="181"/>
    </location>
</feature>
<organism evidence="6 7">
    <name type="scientific">Aulographum hederae CBS 113979</name>
    <dbReference type="NCBI Taxonomy" id="1176131"/>
    <lineage>
        <taxon>Eukaryota</taxon>
        <taxon>Fungi</taxon>
        <taxon>Dikarya</taxon>
        <taxon>Ascomycota</taxon>
        <taxon>Pezizomycotina</taxon>
        <taxon>Dothideomycetes</taxon>
        <taxon>Pleosporomycetidae</taxon>
        <taxon>Aulographales</taxon>
        <taxon>Aulographaceae</taxon>
    </lineage>
</organism>
<evidence type="ECO:0000259" key="5">
    <source>
        <dbReference type="Pfam" id="PF08241"/>
    </source>
</evidence>
<feature type="domain" description="Methyltransferase type 11" evidence="5">
    <location>
        <begin position="51"/>
        <end position="142"/>
    </location>
</feature>
<dbReference type="SUPFAM" id="SSF53335">
    <property type="entry name" value="S-adenosyl-L-methionine-dependent methyltransferases"/>
    <property type="match status" value="1"/>
</dbReference>